<dbReference type="FunFam" id="1.25.40.10:FF:000090">
    <property type="entry name" value="Pentatricopeptide repeat-containing protein, chloroplastic"/>
    <property type="match status" value="1"/>
</dbReference>
<dbReference type="InterPro" id="IPR046960">
    <property type="entry name" value="PPR_At4g14850-like_plant"/>
</dbReference>
<dbReference type="GO" id="GO:0005739">
    <property type="term" value="C:mitochondrion"/>
    <property type="evidence" value="ECO:0007669"/>
    <property type="project" value="UniProtKB-ARBA"/>
</dbReference>
<feature type="repeat" description="PPR" evidence="3">
    <location>
        <begin position="459"/>
        <end position="493"/>
    </location>
</feature>
<feature type="repeat" description="PPR" evidence="3">
    <location>
        <begin position="88"/>
        <end position="122"/>
    </location>
</feature>
<name>A0A8T2SNQ3_CERRI</name>
<dbReference type="NCBIfam" id="TIGR00756">
    <property type="entry name" value="PPR"/>
    <property type="match status" value="8"/>
</dbReference>
<dbReference type="FunFam" id="1.25.40.10:FF:000196">
    <property type="entry name" value="Pentatricopeptide repeat-containing protein At4g14850"/>
    <property type="match status" value="1"/>
</dbReference>
<dbReference type="InterPro" id="IPR011990">
    <property type="entry name" value="TPR-like_helical_dom_sf"/>
</dbReference>
<keyword evidence="5" id="KW-1185">Reference proteome</keyword>
<keyword evidence="1" id="KW-0677">Repeat</keyword>
<dbReference type="FunFam" id="1.25.40.10:FF:000073">
    <property type="entry name" value="Pentatricopeptide repeat-containing protein chloroplastic"/>
    <property type="match status" value="1"/>
</dbReference>
<dbReference type="GO" id="GO:0003729">
    <property type="term" value="F:mRNA binding"/>
    <property type="evidence" value="ECO:0007669"/>
    <property type="project" value="UniProtKB-ARBA"/>
</dbReference>
<evidence type="ECO:0008006" key="6">
    <source>
        <dbReference type="Google" id="ProtNLM"/>
    </source>
</evidence>
<evidence type="ECO:0000313" key="4">
    <source>
        <dbReference type="EMBL" id="KAH7353047.1"/>
    </source>
</evidence>
<dbReference type="Pfam" id="PF13041">
    <property type="entry name" value="PPR_2"/>
    <property type="match status" value="5"/>
</dbReference>
<reference evidence="4" key="1">
    <citation type="submission" date="2021-08" db="EMBL/GenBank/DDBJ databases">
        <title>WGS assembly of Ceratopteris richardii.</title>
        <authorList>
            <person name="Marchant D.B."/>
            <person name="Chen G."/>
            <person name="Jenkins J."/>
            <person name="Shu S."/>
            <person name="Leebens-Mack J."/>
            <person name="Grimwood J."/>
            <person name="Schmutz J."/>
            <person name="Soltis P."/>
            <person name="Soltis D."/>
            <person name="Chen Z.-H."/>
        </authorList>
    </citation>
    <scope>NUCLEOTIDE SEQUENCE</scope>
    <source>
        <strain evidence="4">Whitten #5841</strain>
        <tissue evidence="4">Leaf</tissue>
    </source>
</reference>
<protein>
    <recommendedName>
        <fullName evidence="6">Pentatricopeptide repeat-containing protein</fullName>
    </recommendedName>
</protein>
<accession>A0A8T2SNQ3</accession>
<dbReference type="InterPro" id="IPR002885">
    <property type="entry name" value="PPR_rpt"/>
</dbReference>
<dbReference type="FunFam" id="1.25.40.10:FF:000205">
    <property type="entry name" value="Pentatricopeptide repeat-containing protein, mitochondrial"/>
    <property type="match status" value="1"/>
</dbReference>
<dbReference type="EMBL" id="CM035424">
    <property type="protein sequence ID" value="KAH7353047.1"/>
    <property type="molecule type" value="Genomic_DNA"/>
</dbReference>
<dbReference type="OMA" id="PACAYLE"/>
<sequence length="718" mass="80352">MIFMRNEQLRKSVNDFKSFSKISLEYGDILQRCGSCKDLQEGRCVHRLMTIAGFEEHTHVGNKLINMYAKCGSIDDAKNVFDRLRMHDVISWTSLIGGYAQHGFCSEVFKTYLAMKSDGVFPNRITFLCILNVIDDISDLWKGHLVHSDIVQTAVGSDIKIETALVTMYSKAGSIDDAMNVFKSMRDRDLMSCTAMICACAQYGHGIEALKLFEQMICEGIEPNEYTFTSILSVCTSLLDFLQGQKVHAQILSTSSIRGNVFVGAAVVNMYAKCGSIKQAHAVFRSLEKRDVTSWTALITGYAHNMYPKAALELFQEMQMEGFQADIVVGNALIDLFSKCGNMIDAQNVFDKMLQKDMVSWTALISGYAQQGLNMDAVEVFLKMLRENIYPDEYTVSSILGACVNMSAFIEGMEIHAYAVEFQLDSDLFVRNAIVNLYAKFGRMKDACVVFKNWSPNLEVEAWNAMISGYAQHGYGEGAYKMFECFLETNLKPDEYTFSGVLSACARFCMLKEGKEVHTQMIRAGLELNNVAGNALVDMYAACGSLKEAFTVFSMMTDRELITWSSMIEGWSQHGYGKEALLLYKEMQEESVEPDESTISSMLTACSYSGLVEEGWFLFISMRKNNEILPIPEHYASMVDLLGRSGSLSEAVDFIKGMPVQPHCTVWISLLAACRIHDNISLAGHVARYAFDFGSRSAMAYILLSNVYAFVDVWNGET</sequence>
<comment type="caution">
    <text evidence="4">The sequence shown here is derived from an EMBL/GenBank/DDBJ whole genome shotgun (WGS) entry which is preliminary data.</text>
</comment>
<feature type="repeat" description="PPR" evidence="3">
    <location>
        <begin position="357"/>
        <end position="391"/>
    </location>
</feature>
<dbReference type="PROSITE" id="PS51375">
    <property type="entry name" value="PPR"/>
    <property type="match status" value="9"/>
</dbReference>
<evidence type="ECO:0000256" key="2">
    <source>
        <dbReference type="ARBA" id="ARBA00061659"/>
    </source>
</evidence>
<dbReference type="Gene3D" id="1.25.40.10">
    <property type="entry name" value="Tetratricopeptide repeat domain"/>
    <property type="match status" value="5"/>
</dbReference>
<gene>
    <name evidence="4" type="ORF">KP509_19G076600</name>
</gene>
<feature type="repeat" description="PPR" evidence="3">
    <location>
        <begin position="560"/>
        <end position="594"/>
    </location>
</feature>
<feature type="repeat" description="PPR" evidence="3">
    <location>
        <begin position="494"/>
        <end position="528"/>
    </location>
</feature>
<organism evidence="4 5">
    <name type="scientific">Ceratopteris richardii</name>
    <name type="common">Triangle waterfern</name>
    <dbReference type="NCBI Taxonomy" id="49495"/>
    <lineage>
        <taxon>Eukaryota</taxon>
        <taxon>Viridiplantae</taxon>
        <taxon>Streptophyta</taxon>
        <taxon>Embryophyta</taxon>
        <taxon>Tracheophyta</taxon>
        <taxon>Polypodiopsida</taxon>
        <taxon>Polypodiidae</taxon>
        <taxon>Polypodiales</taxon>
        <taxon>Pteridineae</taxon>
        <taxon>Pteridaceae</taxon>
        <taxon>Parkerioideae</taxon>
        <taxon>Ceratopteris</taxon>
    </lineage>
</organism>
<dbReference type="AlphaFoldDB" id="A0A8T2SNQ3"/>
<feature type="repeat" description="PPR" evidence="3">
    <location>
        <begin position="158"/>
        <end position="188"/>
    </location>
</feature>
<proteinExistence type="inferred from homology"/>
<evidence type="ECO:0000256" key="3">
    <source>
        <dbReference type="PROSITE-ProRule" id="PRU00708"/>
    </source>
</evidence>
<feature type="repeat" description="PPR" evidence="3">
    <location>
        <begin position="291"/>
        <end position="325"/>
    </location>
</feature>
<dbReference type="Proteomes" id="UP000825935">
    <property type="component" value="Chromosome 19"/>
</dbReference>
<dbReference type="PANTHER" id="PTHR47926">
    <property type="entry name" value="PENTATRICOPEPTIDE REPEAT-CONTAINING PROTEIN"/>
    <property type="match status" value="1"/>
</dbReference>
<dbReference type="OrthoDB" id="185373at2759"/>
<dbReference type="FunFam" id="1.25.40.10:FF:000031">
    <property type="entry name" value="Pentatricopeptide repeat-containing protein mitochondrial"/>
    <property type="match status" value="1"/>
</dbReference>
<feature type="repeat" description="PPR" evidence="3">
    <location>
        <begin position="326"/>
        <end position="356"/>
    </location>
</feature>
<dbReference type="GO" id="GO:0009451">
    <property type="term" value="P:RNA modification"/>
    <property type="evidence" value="ECO:0007669"/>
    <property type="project" value="InterPro"/>
</dbReference>
<dbReference type="Pfam" id="PF01535">
    <property type="entry name" value="PPR"/>
    <property type="match status" value="5"/>
</dbReference>
<feature type="repeat" description="PPR" evidence="3">
    <location>
        <begin position="189"/>
        <end position="223"/>
    </location>
</feature>
<evidence type="ECO:0000256" key="1">
    <source>
        <dbReference type="ARBA" id="ARBA00022737"/>
    </source>
</evidence>
<evidence type="ECO:0000313" key="5">
    <source>
        <dbReference type="Proteomes" id="UP000825935"/>
    </source>
</evidence>
<comment type="similarity">
    <text evidence="2">Belongs to the PPR family. PCMP-E subfamily.</text>
</comment>